<protein>
    <submittedName>
        <fullName evidence="1">5241_t:CDS:1</fullName>
    </submittedName>
</protein>
<proteinExistence type="predicted"/>
<evidence type="ECO:0000313" key="2">
    <source>
        <dbReference type="Proteomes" id="UP000789366"/>
    </source>
</evidence>
<dbReference type="EMBL" id="CAJVPW010007320">
    <property type="protein sequence ID" value="CAG8579574.1"/>
    <property type="molecule type" value="Genomic_DNA"/>
</dbReference>
<accession>A0ACA9MBD6</accession>
<sequence length="423" mass="49053">MTEKTILLIGRSGRGKSTLANVILNKNENFEEIFKESSSSISETKKIQFEEFKENDVNYLVIDTPGIGDTKMSDNEVLDIIGEAVYLVRNGLDQVLFVVGGRFDQYEMATYNLLRTMLFDEKIVEHTTIVRTRFADFRSKAKREEDVNSMIKESKEKKVELENQIANKEKEIENLSPNSEEYKRVAIEIEQLKKELKSTLSEIIESCQSRIVHVDNKPDVKIRGKSRVKLLEHLNKTCQENSYKPDKLKELSDAITEDMDTLLKSRRELDKEMKKLKINQPISINVKLSENKDELENITERINKIELAVEEQEIISEGHLAVGKIKELEDKKDKLRKEIAEKEKIIRQKVLKHIFENYQEVKGELGGDKLMESVVDDKKLTAENKELLAHISNIEQLRNEYVQQLKGEVDALNKHNEQFEKKD</sequence>
<gene>
    <name evidence="1" type="ORF">SPELUC_LOCUS6310</name>
</gene>
<dbReference type="Proteomes" id="UP000789366">
    <property type="component" value="Unassembled WGS sequence"/>
</dbReference>
<organism evidence="1 2">
    <name type="scientific">Cetraspora pellucida</name>
    <dbReference type="NCBI Taxonomy" id="1433469"/>
    <lineage>
        <taxon>Eukaryota</taxon>
        <taxon>Fungi</taxon>
        <taxon>Fungi incertae sedis</taxon>
        <taxon>Mucoromycota</taxon>
        <taxon>Glomeromycotina</taxon>
        <taxon>Glomeromycetes</taxon>
        <taxon>Diversisporales</taxon>
        <taxon>Gigasporaceae</taxon>
        <taxon>Cetraspora</taxon>
    </lineage>
</organism>
<keyword evidence="2" id="KW-1185">Reference proteome</keyword>
<name>A0ACA9MBD6_9GLOM</name>
<comment type="caution">
    <text evidence="1">The sequence shown here is derived from an EMBL/GenBank/DDBJ whole genome shotgun (WGS) entry which is preliminary data.</text>
</comment>
<reference evidence="1" key="1">
    <citation type="submission" date="2021-06" db="EMBL/GenBank/DDBJ databases">
        <authorList>
            <person name="Kallberg Y."/>
            <person name="Tangrot J."/>
            <person name="Rosling A."/>
        </authorList>
    </citation>
    <scope>NUCLEOTIDE SEQUENCE</scope>
    <source>
        <strain evidence="1">28 12/20/2015</strain>
    </source>
</reference>
<evidence type="ECO:0000313" key="1">
    <source>
        <dbReference type="EMBL" id="CAG8579574.1"/>
    </source>
</evidence>